<evidence type="ECO:0000313" key="2">
    <source>
        <dbReference type="Proteomes" id="UP000235371"/>
    </source>
</evidence>
<accession>A0A2J6SED3</accession>
<dbReference type="EMBL" id="KZ613936">
    <property type="protein sequence ID" value="PMD49110.1"/>
    <property type="molecule type" value="Genomic_DNA"/>
</dbReference>
<dbReference type="InterPro" id="IPR035979">
    <property type="entry name" value="RBD_domain_sf"/>
</dbReference>
<reference evidence="1 2" key="1">
    <citation type="submission" date="2016-04" db="EMBL/GenBank/DDBJ databases">
        <title>A degradative enzymes factory behind the ericoid mycorrhizal symbiosis.</title>
        <authorList>
            <consortium name="DOE Joint Genome Institute"/>
            <person name="Martino E."/>
            <person name="Morin E."/>
            <person name="Grelet G."/>
            <person name="Kuo A."/>
            <person name="Kohler A."/>
            <person name="Daghino S."/>
            <person name="Barry K."/>
            <person name="Choi C."/>
            <person name="Cichocki N."/>
            <person name="Clum A."/>
            <person name="Copeland A."/>
            <person name="Hainaut M."/>
            <person name="Haridas S."/>
            <person name="Labutti K."/>
            <person name="Lindquist E."/>
            <person name="Lipzen A."/>
            <person name="Khouja H.-R."/>
            <person name="Murat C."/>
            <person name="Ohm R."/>
            <person name="Olson A."/>
            <person name="Spatafora J."/>
            <person name="Veneault-Fourrey C."/>
            <person name="Henrissat B."/>
            <person name="Grigoriev I."/>
            <person name="Martin F."/>
            <person name="Perotto S."/>
        </authorList>
    </citation>
    <scope>NUCLEOTIDE SEQUENCE [LARGE SCALE GENOMIC DNA]</scope>
    <source>
        <strain evidence="1 2">E</strain>
    </source>
</reference>
<gene>
    <name evidence="1" type="ORF">K444DRAFT_638993</name>
</gene>
<organism evidence="1 2">
    <name type="scientific">Hyaloscypha bicolor E</name>
    <dbReference type="NCBI Taxonomy" id="1095630"/>
    <lineage>
        <taxon>Eukaryota</taxon>
        <taxon>Fungi</taxon>
        <taxon>Dikarya</taxon>
        <taxon>Ascomycota</taxon>
        <taxon>Pezizomycotina</taxon>
        <taxon>Leotiomycetes</taxon>
        <taxon>Helotiales</taxon>
        <taxon>Hyaloscyphaceae</taxon>
        <taxon>Hyaloscypha</taxon>
        <taxon>Hyaloscypha bicolor</taxon>
    </lineage>
</organism>
<evidence type="ECO:0000313" key="1">
    <source>
        <dbReference type="EMBL" id="PMD49110.1"/>
    </source>
</evidence>
<name>A0A2J6SED3_9HELO</name>
<proteinExistence type="predicted"/>
<dbReference type="GO" id="GO:0003676">
    <property type="term" value="F:nucleic acid binding"/>
    <property type="evidence" value="ECO:0007669"/>
    <property type="project" value="InterPro"/>
</dbReference>
<dbReference type="RefSeq" id="XP_024726014.1">
    <property type="nucleotide sequence ID" value="XM_024884325.1"/>
</dbReference>
<dbReference type="Proteomes" id="UP000235371">
    <property type="component" value="Unassembled WGS sequence"/>
</dbReference>
<keyword evidence="2" id="KW-1185">Reference proteome</keyword>
<evidence type="ECO:0008006" key="3">
    <source>
        <dbReference type="Google" id="ProtNLM"/>
    </source>
</evidence>
<dbReference type="GeneID" id="36592402"/>
<dbReference type="STRING" id="1095630.A0A2J6SED3"/>
<sequence length="266" mass="29252">MAAVLLMSNAVEIAKYSFRKESAVIITNHPVGCTVAALKDILFGMVFHVAPESIMMKTLADGIITQESLVMESSVFSQSKSDPAKELQQQIHCKCQLSFANGATLRGPLSCSVQVRNLQSETDQDQFDTITGLPSPSYFTLGPPSHSYPESRSESVVKYLSEQGMESWTVIPTDGTYRGKAAAKFESRETASRAIAALNNTEVKELGRSKLFLAHQYSVKLSTPTDILTAVKEQIETPEQNLRENGHVRLKCYPPPNGTSRYSSIR</sequence>
<dbReference type="AlphaFoldDB" id="A0A2J6SED3"/>
<protein>
    <recommendedName>
        <fullName evidence="3">RRM domain-containing protein</fullName>
    </recommendedName>
</protein>
<dbReference type="SUPFAM" id="SSF54928">
    <property type="entry name" value="RNA-binding domain, RBD"/>
    <property type="match status" value="1"/>
</dbReference>
<dbReference type="InParanoid" id="A0A2J6SED3"/>